<gene>
    <name evidence="1" type="ORF">CRM94_28660</name>
</gene>
<reference evidence="2" key="1">
    <citation type="submission" date="2017-09" db="EMBL/GenBank/DDBJ databases">
        <title>FDA dAtabase for Regulatory Grade micrObial Sequences (FDA-ARGOS): Supporting development and validation of Infectious Disease Dx tests.</title>
        <authorList>
            <person name="Minogue T."/>
            <person name="Wolcott M."/>
            <person name="Wasieloski L."/>
            <person name="Aguilar W."/>
            <person name="Moore D."/>
            <person name="Tallon L."/>
            <person name="Sadzewicz L."/>
            <person name="Ott S."/>
            <person name="Zhao X."/>
            <person name="Nagaraj S."/>
            <person name="Vavikolanu K."/>
            <person name="Aluvathingal J."/>
            <person name="Nadendla S."/>
            <person name="Sichtig H."/>
        </authorList>
    </citation>
    <scope>NUCLEOTIDE SEQUENCE [LARGE SCALE GENOMIC DNA]</scope>
    <source>
        <strain evidence="2">FDAARGOS_390</strain>
    </source>
</reference>
<evidence type="ECO:0000313" key="1">
    <source>
        <dbReference type="EMBL" id="PEH38372.1"/>
    </source>
</evidence>
<accession>A0A2A7S4G4</accession>
<dbReference type="EMBL" id="PDDY01000004">
    <property type="protein sequence ID" value="PEH38372.1"/>
    <property type="molecule type" value="Genomic_DNA"/>
</dbReference>
<sequence>MSMQGVVRDGDWTIGVCTELRPDGAFECRVHVLQRVEPAPLRREFVHGGMFRSEQDAMLDGLHEGMMWIARRRGLARPYA</sequence>
<evidence type="ECO:0000313" key="2">
    <source>
        <dbReference type="Proteomes" id="UP000220629"/>
    </source>
</evidence>
<dbReference type="Proteomes" id="UP000220629">
    <property type="component" value="Unassembled WGS sequence"/>
</dbReference>
<protein>
    <submittedName>
        <fullName evidence="1">Uncharacterized protein</fullName>
    </submittedName>
</protein>
<dbReference type="RefSeq" id="WP_098154004.1">
    <property type="nucleotide sequence ID" value="NZ_CADEPX010000014.1"/>
</dbReference>
<name>A0A2A7S4G4_BURGA</name>
<organism evidence="1 2">
    <name type="scientific">Burkholderia gladioli</name>
    <name type="common">Pseudomonas marginata</name>
    <name type="synonym">Phytomonas marginata</name>
    <dbReference type="NCBI Taxonomy" id="28095"/>
    <lineage>
        <taxon>Bacteria</taxon>
        <taxon>Pseudomonadati</taxon>
        <taxon>Pseudomonadota</taxon>
        <taxon>Betaproteobacteria</taxon>
        <taxon>Burkholderiales</taxon>
        <taxon>Burkholderiaceae</taxon>
        <taxon>Burkholderia</taxon>
    </lineage>
</organism>
<dbReference type="AlphaFoldDB" id="A0A2A7S4G4"/>
<proteinExistence type="predicted"/>
<comment type="caution">
    <text evidence="1">The sequence shown here is derived from an EMBL/GenBank/DDBJ whole genome shotgun (WGS) entry which is preliminary data.</text>
</comment>